<keyword evidence="2" id="KW-1185">Reference proteome</keyword>
<reference evidence="1 2" key="1">
    <citation type="submission" date="2022-05" db="EMBL/GenBank/DDBJ databases">
        <title>Novel Pseudomonas spp. Isolated from a Rainbow Trout Aquaculture Facility.</title>
        <authorList>
            <person name="Testerman T."/>
            <person name="Graf J."/>
        </authorList>
    </citation>
    <scope>NUCLEOTIDE SEQUENCE [LARGE SCALE GENOMIC DNA]</scope>
    <source>
        <strain evidence="1 2">ID357</strain>
    </source>
</reference>
<dbReference type="EMBL" id="JAMDGR010000025">
    <property type="protein sequence ID" value="MDD1151790.1"/>
    <property type="molecule type" value="Genomic_DNA"/>
</dbReference>
<comment type="caution">
    <text evidence="1">The sequence shown here is derived from an EMBL/GenBank/DDBJ whole genome shotgun (WGS) entry which is preliminary data.</text>
</comment>
<evidence type="ECO:0000313" key="1">
    <source>
        <dbReference type="EMBL" id="MDD1151790.1"/>
    </source>
</evidence>
<sequence length="123" mass="13734">MSEISVALTCFFEFSDFNALSVDAFWALSEVMQEKSIGIRLEYNDVGFRTLAIFYCCFEVVGEVLAGFAKYLAENFGSEVAVGDYLHKADVVNDRFIIFQADGSRKFGFEKGDSDGFDVDVVD</sequence>
<accession>A0ABT5QD02</accession>
<gene>
    <name evidence="1" type="ORF">M5G25_26290</name>
</gene>
<protein>
    <submittedName>
        <fullName evidence="1">Uncharacterized protein</fullName>
    </submittedName>
</protein>
<proteinExistence type="predicted"/>
<evidence type="ECO:0000313" key="2">
    <source>
        <dbReference type="Proteomes" id="UP001217610"/>
    </source>
</evidence>
<dbReference type="RefSeq" id="WP_273924196.1">
    <property type="nucleotide sequence ID" value="NZ_JAMDGR010000025.1"/>
</dbReference>
<dbReference type="Proteomes" id="UP001217610">
    <property type="component" value="Unassembled WGS sequence"/>
</dbReference>
<organism evidence="1 2">
    <name type="scientific">Pseudomonas idahonensis</name>
    <dbReference type="NCBI Taxonomy" id="2942628"/>
    <lineage>
        <taxon>Bacteria</taxon>
        <taxon>Pseudomonadati</taxon>
        <taxon>Pseudomonadota</taxon>
        <taxon>Gammaproteobacteria</taxon>
        <taxon>Pseudomonadales</taxon>
        <taxon>Pseudomonadaceae</taxon>
        <taxon>Pseudomonas</taxon>
    </lineage>
</organism>
<name>A0ABT5QD02_9PSED</name>